<gene>
    <name evidence="5" type="ordered locus">Cwoe_5499</name>
</gene>
<dbReference type="EMBL" id="CP001854">
    <property type="protein sequence ID" value="ADB53904.1"/>
    <property type="molecule type" value="Genomic_DNA"/>
</dbReference>
<dbReference type="Proteomes" id="UP000008229">
    <property type="component" value="Chromosome"/>
</dbReference>
<reference evidence="6" key="2">
    <citation type="submission" date="2010-01" db="EMBL/GenBank/DDBJ databases">
        <title>The complete genome of Conexibacter woesei DSM 14684.</title>
        <authorList>
            <consortium name="US DOE Joint Genome Institute (JGI-PGF)"/>
            <person name="Lucas S."/>
            <person name="Copeland A."/>
            <person name="Lapidus A."/>
            <person name="Glavina del Rio T."/>
            <person name="Dalin E."/>
            <person name="Tice H."/>
            <person name="Bruce D."/>
            <person name="Goodwin L."/>
            <person name="Pitluck S."/>
            <person name="Kyrpides N."/>
            <person name="Mavromatis K."/>
            <person name="Ivanova N."/>
            <person name="Mikhailova N."/>
            <person name="Chertkov O."/>
            <person name="Brettin T."/>
            <person name="Detter J.C."/>
            <person name="Han C."/>
            <person name="Larimer F."/>
            <person name="Land M."/>
            <person name="Hauser L."/>
            <person name="Markowitz V."/>
            <person name="Cheng J.-F."/>
            <person name="Hugenholtz P."/>
            <person name="Woyke T."/>
            <person name="Wu D."/>
            <person name="Pukall R."/>
            <person name="Steenblock K."/>
            <person name="Schneider S."/>
            <person name="Klenk H.-P."/>
            <person name="Eisen J.A."/>
        </authorList>
    </citation>
    <scope>NUCLEOTIDE SEQUENCE [LARGE SCALE GENOMIC DNA]</scope>
    <source>
        <strain evidence="6">DSM 14684 / CIP 108061 / JCM 11494 / NBRC 100937 / ID131577</strain>
    </source>
</reference>
<dbReference type="PANTHER" id="PTHR43464:SF19">
    <property type="entry name" value="UBIQUINONE BIOSYNTHESIS O-METHYLTRANSFERASE, MITOCHONDRIAL"/>
    <property type="match status" value="1"/>
</dbReference>
<dbReference type="PANTHER" id="PTHR43464">
    <property type="entry name" value="METHYLTRANSFERASE"/>
    <property type="match status" value="1"/>
</dbReference>
<dbReference type="HOGENOM" id="CLU_082726_0_1_11"/>
<keyword evidence="6" id="KW-1185">Reference proteome</keyword>
<dbReference type="Gene3D" id="3.40.50.150">
    <property type="entry name" value="Vaccinia Virus protein VP39"/>
    <property type="match status" value="1"/>
</dbReference>
<dbReference type="Pfam" id="PF08241">
    <property type="entry name" value="Methyltransf_11"/>
    <property type="match status" value="1"/>
</dbReference>
<evidence type="ECO:0000259" key="4">
    <source>
        <dbReference type="Pfam" id="PF08241"/>
    </source>
</evidence>
<dbReference type="CDD" id="cd02440">
    <property type="entry name" value="AdoMet_MTases"/>
    <property type="match status" value="1"/>
</dbReference>
<dbReference type="eggNOG" id="COG2226">
    <property type="taxonomic scope" value="Bacteria"/>
</dbReference>
<evidence type="ECO:0000313" key="6">
    <source>
        <dbReference type="Proteomes" id="UP000008229"/>
    </source>
</evidence>
<reference evidence="5 6" key="1">
    <citation type="journal article" date="2010" name="Stand. Genomic Sci.">
        <title>Complete genome sequence of Conexibacter woesei type strain (ID131577).</title>
        <authorList>
            <person name="Pukall R."/>
            <person name="Lapidus A."/>
            <person name="Glavina Del Rio T."/>
            <person name="Copeland A."/>
            <person name="Tice H."/>
            <person name="Cheng J.-F."/>
            <person name="Lucas S."/>
            <person name="Chen F."/>
            <person name="Nolan M."/>
            <person name="Bruce D."/>
            <person name="Goodwin L."/>
            <person name="Pitluck S."/>
            <person name="Mavromatis K."/>
            <person name="Ivanova N."/>
            <person name="Ovchinnikova G."/>
            <person name="Pati A."/>
            <person name="Chen A."/>
            <person name="Palaniappan K."/>
            <person name="Land M."/>
            <person name="Hauser L."/>
            <person name="Chang Y.-J."/>
            <person name="Jeffries C.D."/>
            <person name="Chain P."/>
            <person name="Meincke L."/>
            <person name="Sims D."/>
            <person name="Brettin T."/>
            <person name="Detter J.C."/>
            <person name="Rohde M."/>
            <person name="Goeker M."/>
            <person name="Bristow J."/>
            <person name="Eisen J.A."/>
            <person name="Markowitz V."/>
            <person name="Kyrpides N.C."/>
            <person name="Klenk H.-P."/>
            <person name="Hugenholtz P."/>
        </authorList>
    </citation>
    <scope>NUCLEOTIDE SEQUENCE [LARGE SCALE GENOMIC DNA]</scope>
    <source>
        <strain evidence="6">DSM 14684 / CIP 108061 / JCM 11494 / NBRC 100937 / ID131577</strain>
    </source>
</reference>
<keyword evidence="2 5" id="KW-0808">Transferase</keyword>
<evidence type="ECO:0000313" key="5">
    <source>
        <dbReference type="EMBL" id="ADB53904.1"/>
    </source>
</evidence>
<dbReference type="InterPro" id="IPR013216">
    <property type="entry name" value="Methyltransf_11"/>
</dbReference>
<dbReference type="GO" id="GO:0032259">
    <property type="term" value="P:methylation"/>
    <property type="evidence" value="ECO:0007669"/>
    <property type="project" value="UniProtKB-KW"/>
</dbReference>
<dbReference type="InterPro" id="IPR029063">
    <property type="entry name" value="SAM-dependent_MTases_sf"/>
</dbReference>
<dbReference type="OrthoDB" id="9795634at2"/>
<sequence>MGYFDWHEQPGYFRDVTRHFAPDARLLDVGCGTGWIADHFRDYTGVDGSPDAVAAADERRRNVQLHDVSAPLPFPDASFDGVVLKDLLEHVPDPVAVVTEVLRVLRPGGRVFASSPDAQRWVWDDYTHRRPFTRKSFRLLFADQGFAVERVAYESVMPGIGIISARTRSRRRPQPFVALAWLPLMRRNVWLTATRP</sequence>
<evidence type="ECO:0000256" key="1">
    <source>
        <dbReference type="ARBA" id="ARBA00022603"/>
    </source>
</evidence>
<dbReference type="AlphaFoldDB" id="D3EZR6"/>
<evidence type="ECO:0000256" key="2">
    <source>
        <dbReference type="ARBA" id="ARBA00022679"/>
    </source>
</evidence>
<dbReference type="SUPFAM" id="SSF53335">
    <property type="entry name" value="S-adenosyl-L-methionine-dependent methyltransferases"/>
    <property type="match status" value="1"/>
</dbReference>
<evidence type="ECO:0000256" key="3">
    <source>
        <dbReference type="ARBA" id="ARBA00022691"/>
    </source>
</evidence>
<feature type="domain" description="Methyltransferase type 11" evidence="4">
    <location>
        <begin position="27"/>
        <end position="112"/>
    </location>
</feature>
<proteinExistence type="predicted"/>
<keyword evidence="1 5" id="KW-0489">Methyltransferase</keyword>
<dbReference type="GO" id="GO:0008757">
    <property type="term" value="F:S-adenosylmethionine-dependent methyltransferase activity"/>
    <property type="evidence" value="ECO:0007669"/>
    <property type="project" value="InterPro"/>
</dbReference>
<accession>D3EZR6</accession>
<protein>
    <submittedName>
        <fullName evidence="5">Methyltransferase type 11</fullName>
    </submittedName>
</protein>
<name>D3EZR6_CONWI</name>
<dbReference type="KEGG" id="cwo:Cwoe_5499"/>
<dbReference type="RefSeq" id="WP_012936955.1">
    <property type="nucleotide sequence ID" value="NC_013739.1"/>
</dbReference>
<keyword evidence="3" id="KW-0949">S-adenosyl-L-methionine</keyword>
<dbReference type="STRING" id="469383.Cwoe_5499"/>
<organism evidence="5 6">
    <name type="scientific">Conexibacter woesei (strain DSM 14684 / CCUG 47730 / CIP 108061 / JCM 11494 / NBRC 100937 / ID131577)</name>
    <dbReference type="NCBI Taxonomy" id="469383"/>
    <lineage>
        <taxon>Bacteria</taxon>
        <taxon>Bacillati</taxon>
        <taxon>Actinomycetota</taxon>
        <taxon>Thermoleophilia</taxon>
        <taxon>Solirubrobacterales</taxon>
        <taxon>Conexibacteraceae</taxon>
        <taxon>Conexibacter</taxon>
    </lineage>
</organism>